<dbReference type="Pfam" id="PF22778">
    <property type="entry name" value="VCPO_2nd"/>
    <property type="match status" value="1"/>
</dbReference>
<proteinExistence type="predicted"/>
<dbReference type="EMBL" id="CP059732">
    <property type="protein sequence ID" value="QMW06693.1"/>
    <property type="molecule type" value="Genomic_DNA"/>
</dbReference>
<dbReference type="InterPro" id="IPR036938">
    <property type="entry name" value="PAP2/HPO_sf"/>
</dbReference>
<keyword evidence="3" id="KW-1185">Reference proteome</keyword>
<evidence type="ECO:0000313" key="2">
    <source>
        <dbReference type="EMBL" id="QMW06693.1"/>
    </source>
</evidence>
<dbReference type="KEGG" id="sfol:H3H32_18275"/>
<dbReference type="PANTHER" id="PTHR34599:SF1">
    <property type="entry name" value="PHOSPHATIDIC ACID PHOSPHATASE TYPE 2_HALOPEROXIDASE DOMAIN-CONTAINING PROTEIN"/>
    <property type="match status" value="1"/>
</dbReference>
<evidence type="ECO:0000259" key="1">
    <source>
        <dbReference type="Pfam" id="PF22778"/>
    </source>
</evidence>
<dbReference type="InterPro" id="IPR052559">
    <property type="entry name" value="V-haloperoxidase"/>
</dbReference>
<dbReference type="Gene3D" id="1.10.606.10">
    <property type="entry name" value="Vanadium-containing Chloroperoxidase, domain 2"/>
    <property type="match status" value="1"/>
</dbReference>
<dbReference type="GO" id="GO:0004601">
    <property type="term" value="F:peroxidase activity"/>
    <property type="evidence" value="ECO:0007669"/>
    <property type="project" value="UniProtKB-KW"/>
</dbReference>
<organism evidence="2 3">
    <name type="scientific">Spirosoma foliorum</name>
    <dbReference type="NCBI Taxonomy" id="2710596"/>
    <lineage>
        <taxon>Bacteria</taxon>
        <taxon>Pseudomonadati</taxon>
        <taxon>Bacteroidota</taxon>
        <taxon>Cytophagia</taxon>
        <taxon>Cytophagales</taxon>
        <taxon>Cytophagaceae</taxon>
        <taxon>Spirosoma</taxon>
    </lineage>
</organism>
<accession>A0A7G5H6F1</accession>
<dbReference type="SUPFAM" id="SSF48317">
    <property type="entry name" value="Acid phosphatase/Vanadium-dependent haloperoxidase"/>
    <property type="match status" value="1"/>
</dbReference>
<dbReference type="PANTHER" id="PTHR34599">
    <property type="entry name" value="PEROXIDASE-RELATED"/>
    <property type="match status" value="1"/>
</dbReference>
<name>A0A7G5H6F1_9BACT</name>
<dbReference type="CDD" id="cd03398">
    <property type="entry name" value="PAP2_haloperoxidase"/>
    <property type="match status" value="1"/>
</dbReference>
<keyword evidence="2" id="KW-0575">Peroxidase</keyword>
<dbReference type="InterPro" id="IPR055161">
    <property type="entry name" value="NapH1-like_2nd"/>
</dbReference>
<feature type="domain" description="Vanadium-dependent haloperoxidase NapH1-like second helical-bundle" evidence="1">
    <location>
        <begin position="29"/>
        <end position="191"/>
    </location>
</feature>
<dbReference type="Proteomes" id="UP000515369">
    <property type="component" value="Chromosome"/>
</dbReference>
<protein>
    <submittedName>
        <fullName evidence="2">Vanadium-dependent haloperoxidase</fullName>
    </submittedName>
</protein>
<keyword evidence="2" id="KW-0560">Oxidoreductase</keyword>
<reference evidence="2 3" key="1">
    <citation type="submission" date="2020-07" db="EMBL/GenBank/DDBJ databases">
        <title>Spirosoma foliorum sp. nov., isolated from the leaves on the Nejang mountain Korea, Republic of.</title>
        <authorList>
            <person name="Ho H."/>
            <person name="Lee Y.-J."/>
            <person name="Nurcahyanto D.-A."/>
            <person name="Kim S.-G."/>
        </authorList>
    </citation>
    <scope>NUCLEOTIDE SEQUENCE [LARGE SCALE GENOMIC DNA]</scope>
    <source>
        <strain evidence="2 3">PL0136</strain>
    </source>
</reference>
<dbReference type="RefSeq" id="WP_182464089.1">
    <property type="nucleotide sequence ID" value="NZ_CP059732.1"/>
</dbReference>
<dbReference type="InterPro" id="IPR016119">
    <property type="entry name" value="Br/Cl_peroxidase_C"/>
</dbReference>
<gene>
    <name evidence="2" type="ORF">H3H32_18275</name>
</gene>
<evidence type="ECO:0000313" key="3">
    <source>
        <dbReference type="Proteomes" id="UP000515369"/>
    </source>
</evidence>
<dbReference type="AlphaFoldDB" id="A0A7G5H6F1"/>
<sequence length="195" mass="22220">MIAKDIAIQRKNPNELIELARYFALINLSLADAGISAWEAKYWYNYPRPISLIRKIPATLNPQAQPNKFWTPLGAPVTNSVASKNFTPPFPAYPSGHAVFGAALFQTLRRFYSITNDAESSFTFHSDEYNGENKSARLNTRRSLTSRTLTFDTSEWENAQSRIWLGIHWQFDADNGIKQGRQVGNFVFDHVYTKP</sequence>